<organism evidence="3">
    <name type="scientific">Dulem virus 79</name>
    <dbReference type="NCBI Taxonomy" id="3145790"/>
    <lineage>
        <taxon>Viruses</taxon>
        <taxon>Monodnaviria</taxon>
        <taxon>Sangervirae</taxon>
        <taxon>Phixviricota</taxon>
        <taxon>Malgrandaviricetes</taxon>
        <taxon>Petitvirales</taxon>
        <taxon>Microviridae</taxon>
        <taxon>Microvirus</taxon>
    </lineage>
</organism>
<sequence>MSLLAGNLELAAGAVPFPCGQCLPCRINKRRVWTHRLILESFAYDACCFVTLTYDEDHISPNHSLVKEHAQKFIRSLRDRVRPTLLRYYLVGEYGEHTSRPHYHAIIFGLSADDGKIIGDSWPYGHVMVGTCTHDSIQYVAGYVVKKFIKKDDSLGRLKEFALMSRRPGIGYSALDDVAKLVKNKNFRKYIDLKGDVPDGLLHGKKFFPFGRYLKDKLRQSLEVEYNSEDYFRQIRDKFFLWSQSTDENDKFVDFLVSESTPQAERQKARYKIFNSRKKL</sequence>
<feature type="domain" description="Replication-associated protein ORF2/G2P" evidence="1">
    <location>
        <begin position="47"/>
        <end position="147"/>
    </location>
</feature>
<reference evidence="3" key="1">
    <citation type="submission" date="2024-03" db="EMBL/GenBank/DDBJ databases">
        <title>Diverse circular DNA viruses in blood, oral, and fecal samples of captive lemurs.</title>
        <authorList>
            <person name="Paietta E.N."/>
            <person name="Kraberger S."/>
            <person name="Lund M.C."/>
            <person name="Custer J.M."/>
            <person name="Vargas K.M."/>
            <person name="Ehmke E.E."/>
            <person name="Yoder A.D."/>
            <person name="Varsani A."/>
        </authorList>
    </citation>
    <scope>NUCLEOTIDE SEQUENCE</scope>
    <source>
        <strain evidence="2">Duke_27FF_2203</strain>
        <strain evidence="3">Duke_27FS_21</strain>
    </source>
</reference>
<dbReference type="EMBL" id="PP511782">
    <property type="protein sequence ID" value="XCD07315.1"/>
    <property type="molecule type" value="Genomic_DNA"/>
</dbReference>
<dbReference type="Pfam" id="PF23343">
    <property type="entry name" value="REP_ORF2-G2P"/>
    <property type="match status" value="1"/>
</dbReference>
<name>A0AAU8B4U2_9VIRU</name>
<evidence type="ECO:0000259" key="1">
    <source>
        <dbReference type="Pfam" id="PF23343"/>
    </source>
</evidence>
<protein>
    <submittedName>
        <fullName evidence="3">Replication initiator protein</fullName>
    </submittedName>
</protein>
<proteinExistence type="predicted"/>
<evidence type="ECO:0000313" key="2">
    <source>
        <dbReference type="EMBL" id="XCD07315.1"/>
    </source>
</evidence>
<evidence type="ECO:0000313" key="3">
    <source>
        <dbReference type="EMBL" id="XCD07354.1"/>
    </source>
</evidence>
<dbReference type="EMBL" id="PP511787">
    <property type="protein sequence ID" value="XCD07354.1"/>
    <property type="molecule type" value="Genomic_DNA"/>
</dbReference>
<dbReference type="InterPro" id="IPR056906">
    <property type="entry name" value="ORF2/G2P_dom"/>
</dbReference>
<accession>A0AAU8B4U2</accession>